<evidence type="ECO:0000313" key="3">
    <source>
        <dbReference type="EMBL" id="KAJ8468209.1"/>
    </source>
</evidence>
<accession>A0AAD7TL53</accession>
<reference evidence="3" key="1">
    <citation type="submission" date="2022-11" db="EMBL/GenBank/DDBJ databases">
        <title>Genome Sequence of Cubamyces cubensis.</title>
        <authorList>
            <person name="Buettner E."/>
        </authorList>
    </citation>
    <scope>NUCLEOTIDE SEQUENCE</scope>
    <source>
        <strain evidence="3">MPL-01</strain>
    </source>
</reference>
<keyword evidence="2" id="KW-0732">Signal</keyword>
<dbReference type="Proteomes" id="UP001215151">
    <property type="component" value="Unassembled WGS sequence"/>
</dbReference>
<dbReference type="AlphaFoldDB" id="A0AAD7TL53"/>
<feature type="signal peptide" evidence="2">
    <location>
        <begin position="1"/>
        <end position="19"/>
    </location>
</feature>
<comment type="caution">
    <text evidence="3">The sequence shown here is derived from an EMBL/GenBank/DDBJ whole genome shotgun (WGS) entry which is preliminary data.</text>
</comment>
<sequence length="138" mass="14972">MLFFIASAIPCALDVCTHSHPTEVAQNPSRGARTPDGRGMGAHQQVRAERPSGAKLESRKTEYEDHSPPETECSTAPTKSVDGAWKFQRANGRDATAPTHDHGRQAEQPTSIPHTIHNGRSARQAADGVIRTEALRDI</sequence>
<feature type="chain" id="PRO_5042193887" description="Secreted protein" evidence="2">
    <location>
        <begin position="20"/>
        <end position="138"/>
    </location>
</feature>
<proteinExistence type="predicted"/>
<evidence type="ECO:0000256" key="2">
    <source>
        <dbReference type="SAM" id="SignalP"/>
    </source>
</evidence>
<evidence type="ECO:0000256" key="1">
    <source>
        <dbReference type="SAM" id="MobiDB-lite"/>
    </source>
</evidence>
<keyword evidence="4" id="KW-1185">Reference proteome</keyword>
<protein>
    <recommendedName>
        <fullName evidence="5">Secreted protein</fullName>
    </recommendedName>
</protein>
<dbReference type="EMBL" id="JAPEVG010000349">
    <property type="protein sequence ID" value="KAJ8468209.1"/>
    <property type="molecule type" value="Genomic_DNA"/>
</dbReference>
<organism evidence="3 4">
    <name type="scientific">Trametes cubensis</name>
    <dbReference type="NCBI Taxonomy" id="1111947"/>
    <lineage>
        <taxon>Eukaryota</taxon>
        <taxon>Fungi</taxon>
        <taxon>Dikarya</taxon>
        <taxon>Basidiomycota</taxon>
        <taxon>Agaricomycotina</taxon>
        <taxon>Agaricomycetes</taxon>
        <taxon>Polyporales</taxon>
        <taxon>Polyporaceae</taxon>
        <taxon>Trametes</taxon>
    </lineage>
</organism>
<evidence type="ECO:0008006" key="5">
    <source>
        <dbReference type="Google" id="ProtNLM"/>
    </source>
</evidence>
<name>A0AAD7TL53_9APHY</name>
<feature type="compositionally biased region" description="Basic and acidic residues" evidence="1">
    <location>
        <begin position="46"/>
        <end position="69"/>
    </location>
</feature>
<gene>
    <name evidence="3" type="ORF">ONZ51_g9787</name>
</gene>
<feature type="region of interest" description="Disordered" evidence="1">
    <location>
        <begin position="21"/>
        <end position="127"/>
    </location>
</feature>
<evidence type="ECO:0000313" key="4">
    <source>
        <dbReference type="Proteomes" id="UP001215151"/>
    </source>
</evidence>